<keyword evidence="7 10" id="KW-1208">Phospholipid metabolism</keyword>
<keyword evidence="11" id="KW-0012">Acyltransferase</keyword>
<name>A0A8J7M6G1_9RHOB</name>
<dbReference type="PANTHER" id="PTHR30100">
    <property type="entry name" value="FATTY ACID/PHOSPHOLIPID SYNTHESIS PROTEIN PLSX"/>
    <property type="match status" value="1"/>
</dbReference>
<protein>
    <recommendedName>
        <fullName evidence="8 10">Phosphate acyltransferase</fullName>
        <ecNumber evidence="8 10">2.3.1.274</ecNumber>
    </recommendedName>
    <alternativeName>
        <fullName evidence="10">Acyl-ACP phosphotransacylase</fullName>
    </alternativeName>
    <alternativeName>
        <fullName evidence="10">Acyl-[acyl-carrier-protein]--phosphate acyltransferase</fullName>
    </alternativeName>
    <alternativeName>
        <fullName evidence="10">Phosphate-acyl-ACP acyltransferase</fullName>
    </alternativeName>
</protein>
<dbReference type="SUPFAM" id="SSF53659">
    <property type="entry name" value="Isocitrate/Isopropylmalate dehydrogenase-like"/>
    <property type="match status" value="1"/>
</dbReference>
<dbReference type="InterPro" id="IPR012281">
    <property type="entry name" value="Phospholipid_synth_PlsX-like"/>
</dbReference>
<dbReference type="PIRSF" id="PIRSF002465">
    <property type="entry name" value="Phsphlp_syn_PlsX"/>
    <property type="match status" value="1"/>
</dbReference>
<proteinExistence type="inferred from homology"/>
<keyword evidence="2 10" id="KW-0963">Cytoplasm</keyword>
<dbReference type="Pfam" id="PF02504">
    <property type="entry name" value="FA_synthesis"/>
    <property type="match status" value="1"/>
</dbReference>
<keyword evidence="5 10" id="KW-0443">Lipid metabolism</keyword>
<evidence type="ECO:0000256" key="9">
    <source>
        <dbReference type="ARBA" id="ARBA00046608"/>
    </source>
</evidence>
<dbReference type="Proteomes" id="UP000655420">
    <property type="component" value="Unassembled WGS sequence"/>
</dbReference>
<gene>
    <name evidence="10 11" type="primary">plsX</name>
    <name evidence="11" type="ORF">H0I76_04260</name>
</gene>
<evidence type="ECO:0000256" key="6">
    <source>
        <dbReference type="ARBA" id="ARBA00023209"/>
    </source>
</evidence>
<dbReference type="PANTHER" id="PTHR30100:SF1">
    <property type="entry name" value="PHOSPHATE ACYLTRANSFERASE"/>
    <property type="match status" value="1"/>
</dbReference>
<dbReference type="EC" id="2.3.1.274" evidence="8 10"/>
<keyword evidence="4 10" id="KW-0808">Transferase</keyword>
<evidence type="ECO:0000256" key="2">
    <source>
        <dbReference type="ARBA" id="ARBA00022490"/>
    </source>
</evidence>
<comment type="pathway">
    <text evidence="10">Lipid metabolism; phospholipid metabolism.</text>
</comment>
<keyword evidence="3 10" id="KW-0444">Lipid biosynthesis</keyword>
<comment type="catalytic activity">
    <reaction evidence="1 10">
        <text>a fatty acyl-[ACP] + phosphate = an acyl phosphate + holo-[ACP]</text>
        <dbReference type="Rhea" id="RHEA:42292"/>
        <dbReference type="Rhea" id="RHEA-COMP:9685"/>
        <dbReference type="Rhea" id="RHEA-COMP:14125"/>
        <dbReference type="ChEBI" id="CHEBI:43474"/>
        <dbReference type="ChEBI" id="CHEBI:59918"/>
        <dbReference type="ChEBI" id="CHEBI:64479"/>
        <dbReference type="ChEBI" id="CHEBI:138651"/>
        <dbReference type="EC" id="2.3.1.274"/>
    </reaction>
</comment>
<dbReference type="AlphaFoldDB" id="A0A8J7M6G1"/>
<evidence type="ECO:0000256" key="8">
    <source>
        <dbReference type="ARBA" id="ARBA00024069"/>
    </source>
</evidence>
<dbReference type="InterPro" id="IPR003664">
    <property type="entry name" value="FA_synthesis"/>
</dbReference>
<comment type="subcellular location">
    <subcellularLocation>
        <location evidence="10">Cytoplasm</location>
    </subcellularLocation>
    <text evidence="10">Associated with the membrane possibly through PlsY.</text>
</comment>
<dbReference type="UniPathway" id="UPA00085"/>
<dbReference type="EMBL" id="JAEHHL010000001">
    <property type="protein sequence ID" value="MBK0398394.1"/>
    <property type="molecule type" value="Genomic_DNA"/>
</dbReference>
<dbReference type="GO" id="GO:0043811">
    <property type="term" value="F:phosphate:acyl-[acyl carrier protein] acyltransferase activity"/>
    <property type="evidence" value="ECO:0007669"/>
    <property type="project" value="UniProtKB-UniRule"/>
</dbReference>
<evidence type="ECO:0000313" key="11">
    <source>
        <dbReference type="EMBL" id="MBK0398394.1"/>
    </source>
</evidence>
<evidence type="ECO:0000256" key="10">
    <source>
        <dbReference type="HAMAP-Rule" id="MF_00019"/>
    </source>
</evidence>
<evidence type="ECO:0000256" key="5">
    <source>
        <dbReference type="ARBA" id="ARBA00023098"/>
    </source>
</evidence>
<keyword evidence="12" id="KW-1185">Reference proteome</keyword>
<evidence type="ECO:0000256" key="3">
    <source>
        <dbReference type="ARBA" id="ARBA00022516"/>
    </source>
</evidence>
<comment type="similarity">
    <text evidence="10">Belongs to the PlsX family.</text>
</comment>
<comment type="subunit">
    <text evidence="9 10">Homodimer. Probably interacts with PlsY.</text>
</comment>
<dbReference type="NCBIfam" id="TIGR00182">
    <property type="entry name" value="plsX"/>
    <property type="match status" value="1"/>
</dbReference>
<evidence type="ECO:0000256" key="7">
    <source>
        <dbReference type="ARBA" id="ARBA00023264"/>
    </source>
</evidence>
<dbReference type="HAMAP" id="MF_00019">
    <property type="entry name" value="PlsX"/>
    <property type="match status" value="1"/>
</dbReference>
<evidence type="ECO:0000256" key="4">
    <source>
        <dbReference type="ARBA" id="ARBA00022679"/>
    </source>
</evidence>
<dbReference type="GO" id="GO:0006633">
    <property type="term" value="P:fatty acid biosynthetic process"/>
    <property type="evidence" value="ECO:0007669"/>
    <property type="project" value="UniProtKB-UniRule"/>
</dbReference>
<organism evidence="11 12">
    <name type="scientific">Thermohalobaculum xanthum</name>
    <dbReference type="NCBI Taxonomy" id="2753746"/>
    <lineage>
        <taxon>Bacteria</taxon>
        <taxon>Pseudomonadati</taxon>
        <taxon>Pseudomonadota</taxon>
        <taxon>Alphaproteobacteria</taxon>
        <taxon>Rhodobacterales</taxon>
        <taxon>Paracoccaceae</taxon>
        <taxon>Thermohalobaculum</taxon>
    </lineage>
</organism>
<dbReference type="GO" id="GO:0008654">
    <property type="term" value="P:phospholipid biosynthetic process"/>
    <property type="evidence" value="ECO:0007669"/>
    <property type="project" value="UniProtKB-KW"/>
</dbReference>
<evidence type="ECO:0000256" key="1">
    <source>
        <dbReference type="ARBA" id="ARBA00001232"/>
    </source>
</evidence>
<keyword evidence="6 10" id="KW-0594">Phospholipid biosynthesis</keyword>
<sequence>MTRARVISVDAMGGDKGPAPVLGGLNRALRESPDLRFILHGDEAELARFLRKRSFAALRARIELRHTADVVRMADKPSRALREHRGSSMWNAIETVKKGEAAAVVSSGNTGALMAMSVLLLRKAPGIDRPAIAVHWPSSAPHGYNTVLDMGADIRADARNLVQYAVMGAEYARINFGLERPRVGILNVGTEATKGRHDLREALDILLAVSAEDDAGFECVGFVEGTQMFAKGVDVFVTDGFTGNVALKTAEATAAFIRAGLREAFQHTVLSRLAALVAMTSLKRFARRIDPRRVNGGVFLGLNGAVIKSHGSADAVGFEAAVGLAARMAATDFATGVEQRLARINSMTAEERAQHAARHSTERGADE</sequence>
<dbReference type="RefSeq" id="WP_200607432.1">
    <property type="nucleotide sequence ID" value="NZ_JAEHHL010000001.1"/>
</dbReference>
<comment type="function">
    <text evidence="10">Catalyzes the reversible formation of acyl-phosphate (acyl-PO(4)) from acyl-[acyl-carrier-protein] (acyl-ACP). This enzyme utilizes acyl-ACP as fatty acyl donor, but not acyl-CoA.</text>
</comment>
<dbReference type="GO" id="GO:0005737">
    <property type="term" value="C:cytoplasm"/>
    <property type="evidence" value="ECO:0007669"/>
    <property type="project" value="UniProtKB-SubCell"/>
</dbReference>
<accession>A0A8J7M6G1</accession>
<comment type="caution">
    <text evidence="11">The sequence shown here is derived from an EMBL/GenBank/DDBJ whole genome shotgun (WGS) entry which is preliminary data.</text>
</comment>
<reference evidence="11" key="1">
    <citation type="submission" date="2020-12" db="EMBL/GenBank/DDBJ databases">
        <title>Bacterial taxonomy.</title>
        <authorList>
            <person name="Pan X."/>
        </authorList>
    </citation>
    <scope>NUCLEOTIDE SEQUENCE</scope>
    <source>
        <strain evidence="11">M0105</strain>
    </source>
</reference>
<dbReference type="Gene3D" id="3.40.718.10">
    <property type="entry name" value="Isopropylmalate Dehydrogenase"/>
    <property type="match status" value="1"/>
</dbReference>
<evidence type="ECO:0000313" key="12">
    <source>
        <dbReference type="Proteomes" id="UP000655420"/>
    </source>
</evidence>